<comment type="caution">
    <text evidence="2">The sequence shown here is derived from an EMBL/GenBank/DDBJ whole genome shotgun (WGS) entry which is preliminary data.</text>
</comment>
<evidence type="ECO:0000313" key="2">
    <source>
        <dbReference type="EMBL" id="KAL2480075.1"/>
    </source>
</evidence>
<reference evidence="3" key="1">
    <citation type="submission" date="2024-07" db="EMBL/GenBank/DDBJ databases">
        <title>Two chromosome-level genome assemblies of Korean endemic species Abeliophyllum distichum and Forsythia ovata (Oleaceae).</title>
        <authorList>
            <person name="Jang H."/>
        </authorList>
    </citation>
    <scope>NUCLEOTIDE SEQUENCE [LARGE SCALE GENOMIC DNA]</scope>
</reference>
<feature type="region of interest" description="Disordered" evidence="1">
    <location>
        <begin position="1"/>
        <end position="36"/>
    </location>
</feature>
<dbReference type="EMBL" id="JBFOLK010000010">
    <property type="protein sequence ID" value="KAL2480075.1"/>
    <property type="molecule type" value="Genomic_DNA"/>
</dbReference>
<dbReference type="Proteomes" id="UP001604336">
    <property type="component" value="Unassembled WGS sequence"/>
</dbReference>
<organism evidence="2 3">
    <name type="scientific">Abeliophyllum distichum</name>
    <dbReference type="NCBI Taxonomy" id="126358"/>
    <lineage>
        <taxon>Eukaryota</taxon>
        <taxon>Viridiplantae</taxon>
        <taxon>Streptophyta</taxon>
        <taxon>Embryophyta</taxon>
        <taxon>Tracheophyta</taxon>
        <taxon>Spermatophyta</taxon>
        <taxon>Magnoliopsida</taxon>
        <taxon>eudicotyledons</taxon>
        <taxon>Gunneridae</taxon>
        <taxon>Pentapetalae</taxon>
        <taxon>asterids</taxon>
        <taxon>lamiids</taxon>
        <taxon>Lamiales</taxon>
        <taxon>Oleaceae</taxon>
        <taxon>Forsythieae</taxon>
        <taxon>Abeliophyllum</taxon>
    </lineage>
</organism>
<gene>
    <name evidence="2" type="ORF">Adt_33041</name>
</gene>
<evidence type="ECO:0000256" key="1">
    <source>
        <dbReference type="SAM" id="MobiDB-lite"/>
    </source>
</evidence>
<proteinExistence type="predicted"/>
<dbReference type="AlphaFoldDB" id="A0ABD1QV41"/>
<accession>A0ABD1QV41</accession>
<name>A0ABD1QV41_9LAMI</name>
<protein>
    <submittedName>
        <fullName evidence="2">Uncharacterized protein</fullName>
    </submittedName>
</protein>
<keyword evidence="3" id="KW-1185">Reference proteome</keyword>
<feature type="compositionally biased region" description="Basic and acidic residues" evidence="1">
    <location>
        <begin position="1"/>
        <end position="28"/>
    </location>
</feature>
<sequence length="100" mass="10814">MARPRTRDARSIGEAPSKRTVAESESETHGVGLPPPTYAITDQFETLQTQMTTMMALLQNQIHTNADHVSSPPIAPTGEYSCATPTERPVCSTFHPATSC</sequence>
<evidence type="ECO:0000313" key="3">
    <source>
        <dbReference type="Proteomes" id="UP001604336"/>
    </source>
</evidence>